<organism evidence="1">
    <name type="scientific">Siphoviridae sp. ct96x5</name>
    <dbReference type="NCBI Taxonomy" id="2825367"/>
    <lineage>
        <taxon>Viruses</taxon>
        <taxon>Duplodnaviria</taxon>
        <taxon>Heunggongvirae</taxon>
        <taxon>Uroviricota</taxon>
        <taxon>Caudoviricetes</taxon>
    </lineage>
</organism>
<dbReference type="EMBL" id="BK015488">
    <property type="protein sequence ID" value="DAE09452.1"/>
    <property type="molecule type" value="Genomic_DNA"/>
</dbReference>
<protein>
    <submittedName>
        <fullName evidence="1">Uncharacterized protein</fullName>
    </submittedName>
</protein>
<reference evidence="1" key="1">
    <citation type="journal article" date="2021" name="Proc. Natl. Acad. Sci. U.S.A.">
        <title>A Catalog of Tens of Thousands of Viruses from Human Metagenomes Reveals Hidden Associations with Chronic Diseases.</title>
        <authorList>
            <person name="Tisza M.J."/>
            <person name="Buck C.B."/>
        </authorList>
    </citation>
    <scope>NUCLEOTIDE SEQUENCE</scope>
    <source>
        <strain evidence="1">Ct96x5</strain>
    </source>
</reference>
<accession>A0A8S5PT81</accession>
<proteinExistence type="predicted"/>
<evidence type="ECO:0000313" key="1">
    <source>
        <dbReference type="EMBL" id="DAE09452.1"/>
    </source>
</evidence>
<sequence>MYWYYVSYNWLENDGTLIGTFSQSIYAKSQEAAVKCAARGCSLSEDDNDDGMKNFELNFVRKMG</sequence>
<name>A0A8S5PT81_9CAUD</name>